<keyword evidence="1 6" id="KW-0768">Sushi</keyword>
<dbReference type="Proteomes" id="UP000230750">
    <property type="component" value="Unassembled WGS sequence"/>
</dbReference>
<dbReference type="SUPFAM" id="SSF57535">
    <property type="entry name" value="Complement control module/SCR domain"/>
    <property type="match status" value="2"/>
</dbReference>
<evidence type="ECO:0000256" key="1">
    <source>
        <dbReference type="ARBA" id="ARBA00022659"/>
    </source>
</evidence>
<organism evidence="9 10">
    <name type="scientific">Stichopus japonicus</name>
    <name type="common">Sea cucumber</name>
    <dbReference type="NCBI Taxonomy" id="307972"/>
    <lineage>
        <taxon>Eukaryota</taxon>
        <taxon>Metazoa</taxon>
        <taxon>Echinodermata</taxon>
        <taxon>Eleutherozoa</taxon>
        <taxon>Echinozoa</taxon>
        <taxon>Holothuroidea</taxon>
        <taxon>Aspidochirotacea</taxon>
        <taxon>Aspidochirotida</taxon>
        <taxon>Stichopodidae</taxon>
        <taxon>Apostichopus</taxon>
    </lineage>
</organism>
<evidence type="ECO:0000256" key="3">
    <source>
        <dbReference type="ARBA" id="ARBA00022737"/>
    </source>
</evidence>
<feature type="region of interest" description="Disordered" evidence="7">
    <location>
        <begin position="156"/>
        <end position="198"/>
    </location>
</feature>
<feature type="non-terminal residue" evidence="9">
    <location>
        <position position="198"/>
    </location>
</feature>
<keyword evidence="2" id="KW-0732">Signal</keyword>
<dbReference type="EMBL" id="MRZV01001310">
    <property type="protein sequence ID" value="PIK38817.1"/>
    <property type="molecule type" value="Genomic_DNA"/>
</dbReference>
<evidence type="ECO:0000313" key="9">
    <source>
        <dbReference type="EMBL" id="PIK38817.1"/>
    </source>
</evidence>
<evidence type="ECO:0000259" key="8">
    <source>
        <dbReference type="PROSITE" id="PS50923"/>
    </source>
</evidence>
<keyword evidence="4" id="KW-1015">Disulfide bond</keyword>
<dbReference type="PANTHER" id="PTHR46393">
    <property type="entry name" value="SUSHI DOMAIN-CONTAINING PROTEIN"/>
    <property type="match status" value="1"/>
</dbReference>
<dbReference type="Gene3D" id="2.10.70.10">
    <property type="entry name" value="Complement Module, domain 1"/>
    <property type="match status" value="1"/>
</dbReference>
<dbReference type="PANTHER" id="PTHR46393:SF7">
    <property type="entry name" value="COMPLEMENT C2"/>
    <property type="match status" value="1"/>
</dbReference>
<evidence type="ECO:0000256" key="7">
    <source>
        <dbReference type="SAM" id="MobiDB-lite"/>
    </source>
</evidence>
<dbReference type="OrthoDB" id="9867095at2759"/>
<name>A0A2G8JSR9_STIJA</name>
<feature type="compositionally biased region" description="Polar residues" evidence="7">
    <location>
        <begin position="158"/>
        <end position="182"/>
    </location>
</feature>
<reference evidence="9 10" key="1">
    <citation type="journal article" date="2017" name="PLoS Biol.">
        <title>The sea cucumber genome provides insights into morphological evolution and visceral regeneration.</title>
        <authorList>
            <person name="Zhang X."/>
            <person name="Sun L."/>
            <person name="Yuan J."/>
            <person name="Sun Y."/>
            <person name="Gao Y."/>
            <person name="Zhang L."/>
            <person name="Li S."/>
            <person name="Dai H."/>
            <person name="Hamel J.F."/>
            <person name="Liu C."/>
            <person name="Yu Y."/>
            <person name="Liu S."/>
            <person name="Lin W."/>
            <person name="Guo K."/>
            <person name="Jin S."/>
            <person name="Xu P."/>
            <person name="Storey K.B."/>
            <person name="Huan P."/>
            <person name="Zhang T."/>
            <person name="Zhou Y."/>
            <person name="Zhang J."/>
            <person name="Lin C."/>
            <person name="Li X."/>
            <person name="Xing L."/>
            <person name="Huo D."/>
            <person name="Sun M."/>
            <person name="Wang L."/>
            <person name="Mercier A."/>
            <person name="Li F."/>
            <person name="Yang H."/>
            <person name="Xiang J."/>
        </authorList>
    </citation>
    <scope>NUCLEOTIDE SEQUENCE [LARGE SCALE GENOMIC DNA]</scope>
    <source>
        <strain evidence="9">Shaxun</strain>
        <tissue evidence="9">Muscle</tissue>
    </source>
</reference>
<evidence type="ECO:0000313" key="10">
    <source>
        <dbReference type="Proteomes" id="UP000230750"/>
    </source>
</evidence>
<keyword evidence="5" id="KW-0325">Glycoprotein</keyword>
<comment type="caution">
    <text evidence="9">The sequence shown here is derived from an EMBL/GenBank/DDBJ whole genome shotgun (WGS) entry which is preliminary data.</text>
</comment>
<dbReference type="CDD" id="cd00033">
    <property type="entry name" value="CCP"/>
    <property type="match status" value="1"/>
</dbReference>
<evidence type="ECO:0000256" key="6">
    <source>
        <dbReference type="PROSITE-ProRule" id="PRU00302"/>
    </source>
</evidence>
<comment type="caution">
    <text evidence="6">Lacks conserved residue(s) required for the propagation of feature annotation.</text>
</comment>
<dbReference type="InterPro" id="IPR035976">
    <property type="entry name" value="Sushi/SCR/CCP_sf"/>
</dbReference>
<evidence type="ECO:0000256" key="2">
    <source>
        <dbReference type="ARBA" id="ARBA00022729"/>
    </source>
</evidence>
<keyword evidence="10" id="KW-1185">Reference proteome</keyword>
<gene>
    <name evidence="9" type="ORF">BSL78_24337</name>
</gene>
<protein>
    <submittedName>
        <fullName evidence="9">Putative sushi, von Willebrand factor type A</fullName>
    </submittedName>
</protein>
<proteinExistence type="predicted"/>
<feature type="domain" description="Sushi" evidence="8">
    <location>
        <begin position="69"/>
        <end position="129"/>
    </location>
</feature>
<accession>A0A2G8JSR9</accession>
<dbReference type="AlphaFoldDB" id="A0A2G8JSR9"/>
<evidence type="ECO:0000256" key="5">
    <source>
        <dbReference type="ARBA" id="ARBA00023180"/>
    </source>
</evidence>
<dbReference type="SMART" id="SM00032">
    <property type="entry name" value="CCP"/>
    <property type="match status" value="2"/>
</dbReference>
<feature type="domain" description="Sushi" evidence="8">
    <location>
        <begin position="9"/>
        <end position="66"/>
    </location>
</feature>
<evidence type="ECO:0000256" key="4">
    <source>
        <dbReference type="ARBA" id="ARBA00023157"/>
    </source>
</evidence>
<dbReference type="InterPro" id="IPR000436">
    <property type="entry name" value="Sushi_SCR_CCP_dom"/>
</dbReference>
<dbReference type="Pfam" id="PF00084">
    <property type="entry name" value="Sushi"/>
    <property type="match status" value="1"/>
</dbReference>
<dbReference type="PROSITE" id="PS50923">
    <property type="entry name" value="SUSHI"/>
    <property type="match status" value="2"/>
</dbReference>
<keyword evidence="3" id="KW-0677">Repeat</keyword>
<sequence>MGRCTFRSLECERPLNQAGLTFGTDKPCYSENDVITYTCQGTFFGPSENICNGSSGWIYSQPVCKETVISCPSVSAPDNGIVDNNRDNYSVYDKVDIACNLGYTLVGAARKVCDSDGTFKPIYDPICTESLSVPQTSRPTTTFAITSTTSSSIATGVNVLSPSTKSNTGSSIEPYSTKPSTEPTERRTEPPASSLKPT</sequence>